<dbReference type="KEGG" id="mpp:MICPUCDRAFT_38521"/>
<protein>
    <submittedName>
        <fullName evidence="3">Predicted protein</fullName>
    </submittedName>
</protein>
<feature type="transmembrane region" description="Helical" evidence="2">
    <location>
        <begin position="206"/>
        <end position="225"/>
    </location>
</feature>
<keyword evidence="2" id="KW-0472">Membrane</keyword>
<dbReference type="GeneID" id="9682543"/>
<dbReference type="EMBL" id="GG663737">
    <property type="protein sequence ID" value="EEH58295.1"/>
    <property type="molecule type" value="Genomic_DNA"/>
</dbReference>
<feature type="region of interest" description="Disordered" evidence="1">
    <location>
        <begin position="1"/>
        <end position="59"/>
    </location>
</feature>
<organism evidence="4">
    <name type="scientific">Micromonas pusilla (strain CCMP1545)</name>
    <name type="common">Picoplanktonic green alga</name>
    <dbReference type="NCBI Taxonomy" id="564608"/>
    <lineage>
        <taxon>Eukaryota</taxon>
        <taxon>Viridiplantae</taxon>
        <taxon>Chlorophyta</taxon>
        <taxon>Mamiellophyceae</taxon>
        <taxon>Mamiellales</taxon>
        <taxon>Mamiellaceae</taxon>
        <taxon>Micromonas</taxon>
    </lineage>
</organism>
<name>C1MNH1_MICPC</name>
<dbReference type="OMA" id="WYVLVPG"/>
<gene>
    <name evidence="3" type="ORF">MICPUCDRAFT_38521</name>
</gene>
<keyword evidence="2" id="KW-0812">Transmembrane</keyword>
<proteinExistence type="predicted"/>
<feature type="compositionally biased region" description="Low complexity" evidence="1">
    <location>
        <begin position="40"/>
        <end position="51"/>
    </location>
</feature>
<accession>C1MNH1</accession>
<dbReference type="OrthoDB" id="43106at2759"/>
<keyword evidence="4" id="KW-1185">Reference proteome</keyword>
<dbReference type="AlphaFoldDB" id="C1MNH1"/>
<evidence type="ECO:0000313" key="3">
    <source>
        <dbReference type="EMBL" id="EEH58295.1"/>
    </source>
</evidence>
<feature type="transmembrane region" description="Helical" evidence="2">
    <location>
        <begin position="86"/>
        <end position="110"/>
    </location>
</feature>
<reference evidence="3 4" key="1">
    <citation type="journal article" date="2009" name="Science">
        <title>Green evolution and dynamic adaptations revealed by genomes of the marine picoeukaryotes Micromonas.</title>
        <authorList>
            <person name="Worden A.Z."/>
            <person name="Lee J.H."/>
            <person name="Mock T."/>
            <person name="Rouze P."/>
            <person name="Simmons M.P."/>
            <person name="Aerts A.L."/>
            <person name="Allen A.E."/>
            <person name="Cuvelier M.L."/>
            <person name="Derelle E."/>
            <person name="Everett M.V."/>
            <person name="Foulon E."/>
            <person name="Grimwood J."/>
            <person name="Gundlach H."/>
            <person name="Henrissat B."/>
            <person name="Napoli C."/>
            <person name="McDonald S.M."/>
            <person name="Parker M.S."/>
            <person name="Rombauts S."/>
            <person name="Salamov A."/>
            <person name="Von Dassow P."/>
            <person name="Badger J.H."/>
            <person name="Coutinho P.M."/>
            <person name="Demir E."/>
            <person name="Dubchak I."/>
            <person name="Gentemann C."/>
            <person name="Eikrem W."/>
            <person name="Gready J.E."/>
            <person name="John U."/>
            <person name="Lanier W."/>
            <person name="Lindquist E.A."/>
            <person name="Lucas S."/>
            <person name="Mayer K.F."/>
            <person name="Moreau H."/>
            <person name="Not F."/>
            <person name="Otillar R."/>
            <person name="Panaud O."/>
            <person name="Pangilinan J."/>
            <person name="Paulsen I."/>
            <person name="Piegu B."/>
            <person name="Poliakov A."/>
            <person name="Robbens S."/>
            <person name="Schmutz J."/>
            <person name="Toulza E."/>
            <person name="Wyss T."/>
            <person name="Zelensky A."/>
            <person name="Zhou K."/>
            <person name="Armbrust E.V."/>
            <person name="Bhattacharya D."/>
            <person name="Goodenough U.W."/>
            <person name="Van de Peer Y."/>
            <person name="Grigoriev I.V."/>
        </authorList>
    </citation>
    <scope>NUCLEOTIDE SEQUENCE [LARGE SCALE GENOMIC DNA]</scope>
    <source>
        <strain evidence="3 4">CCMP1545</strain>
    </source>
</reference>
<keyword evidence="2" id="KW-1133">Transmembrane helix</keyword>
<dbReference type="Proteomes" id="UP000001876">
    <property type="component" value="Unassembled WGS sequence"/>
</dbReference>
<evidence type="ECO:0000256" key="1">
    <source>
        <dbReference type="SAM" id="MobiDB-lite"/>
    </source>
</evidence>
<evidence type="ECO:0000313" key="4">
    <source>
        <dbReference type="Proteomes" id="UP000001876"/>
    </source>
</evidence>
<sequence length="227" mass="24474">MASSSSLARTSPTLARRRARSSPSSSSSSSSRRAARRRATTTTPRASSAPLGTPLSPPTEIDRALFGDGAYAPSPMDASTMQSQGVVLLVVGIMTAYWWYVLVPGARVNLAVNKKSGRLRAYLEDLKTDDGRKLERFFYAKWLAKVDPETRYLLRDEPDGEGEAGEVAAKTMLSDTEGVTRDVGEESVEEIVRRAKRTPKFWSGDNPVLVGAALSIGAAGLFGVIPH</sequence>
<evidence type="ECO:0000256" key="2">
    <source>
        <dbReference type="SAM" id="Phobius"/>
    </source>
</evidence>
<dbReference type="eggNOG" id="ENOG502SDF8">
    <property type="taxonomic scope" value="Eukaryota"/>
</dbReference>
<feature type="compositionally biased region" description="Low complexity" evidence="1">
    <location>
        <begin position="21"/>
        <end position="32"/>
    </location>
</feature>
<dbReference type="RefSeq" id="XP_003056650.1">
    <property type="nucleotide sequence ID" value="XM_003056604.1"/>
</dbReference>